<dbReference type="CDD" id="cd08607">
    <property type="entry name" value="GDPD_GDE5"/>
    <property type="match status" value="1"/>
</dbReference>
<evidence type="ECO:0000256" key="1">
    <source>
        <dbReference type="ARBA" id="ARBA00001964"/>
    </source>
</evidence>
<dbReference type="SUPFAM" id="SSF52518">
    <property type="entry name" value="Thiamin diphosphate-binding fold (THDP-binding)"/>
    <property type="match status" value="1"/>
</dbReference>
<dbReference type="Gene3D" id="3.40.50.970">
    <property type="match status" value="1"/>
</dbReference>
<dbReference type="AlphaFoldDB" id="A0A1I7TNU7"/>
<comment type="function">
    <text evidence="11">The pyruvate dehydrogenase complex catalyzes the overall conversion of pyruvate to acetyl-CoA and CO(2).</text>
</comment>
<name>A0A1I7TNU7_9PELO</name>
<keyword evidence="6" id="KW-0809">Transit peptide</keyword>
<dbReference type="Pfam" id="PF03009">
    <property type="entry name" value="GDPD"/>
    <property type="match status" value="1"/>
</dbReference>
<evidence type="ECO:0000256" key="9">
    <source>
        <dbReference type="ARBA" id="ARBA00023317"/>
    </source>
</evidence>
<keyword evidence="15" id="KW-1185">Reference proteome</keyword>
<feature type="compositionally biased region" description="Acidic residues" evidence="12">
    <location>
        <begin position="571"/>
        <end position="581"/>
    </location>
</feature>
<sequence>MALFARQLQSLTAQGIRSSQQVRLASSEVSFHTKPCKLHKLDSGPNTSVTLNREDALKYYRDMQVIRRMESAAGNLYKEKKIRGFCHLYSGQEACAVGMKAAMTEGDAVITAYRCHGWTWLLGATVTEVLAELTGRIAGNVHGKGGSMHMYTKSFFGGNGIVGAQQPLGAGVALAMKYRDQKNVCITLYGDGAANQGQLFEATNMAKLWDLPVLFVCENNGFGMGTAVERSSASTEYYTRGDYVPGLWVDGMDILAVREATKWAKEYCDSGKGPLMLEMATYRYHGHSMSDPGTSYRTRDEIQEVRKTRDPITGFKDRIITSGLATEEDLKAIDKEVRKEVDEALKVATSDGVLPPEALYVDIYHNTEAQTVFSRDILLFIFTATSILMSVTRPVRVHFAVDVENLQAHQSVYVVGSSDVLGAWEANRAMPLVQDPDRSMRWKATIVSDVDQLKFRYFIGYNLMSDQGEKLIVDKWEAFLHPRSTLCIAESRNGECRADRVDLFGYYAGRKCVSDGWLQHPDENQILLRLHGNALKFYKTAKERKNCRVKMTPLDVRFKAPPSGHISFSYGEDEEDEEEDPNAPSNKCTHSTTHVAVLSDPRPKFYDQEETGVVFNNNKDYLVFRTHCLAAEFLAFYIEIFSDERKRIGACYALPSALQDASGIIHLPFINSSGRPIGQVSIEYLCVRALTRLDGPQLMDETYCRHWKKRNALEVGHRGAGNSYTKFAMARENTIHSLNTAAKNGADYVEFDVQLTKDRIAVIYHDFHVLVSVARRDGHALPPPMTREQLDSSNLDFHELPVKDLKLSQLKLLMLDHLSFPQKKENVKKLVETSEEEEDFKPFPTLVEALTKVDPDVGFNVEVKYPMMQNNGEHECDHYFERNLFVDIILADVLKHAANRRIMFSSFDPDICSMVATKQNKYPVLFLCVGETQRYTPFQDQRTSTSMTAVNFAVGADLLGVNFNSEDLLKDPMPVKKANEFGMVTFVWGEDLDKKENIQYFKKELGVDGVIYDRIGEEERRRNVFIVEREQKRALLSCSGASTPQRAPSPSPVSSSEGNNNSSSPPLSAKKLSMTRNSQSDSALLEESEEDMESMTEKLNITGFQSAPMVSTK</sequence>
<evidence type="ECO:0000259" key="13">
    <source>
        <dbReference type="PROSITE" id="PS51166"/>
    </source>
</evidence>
<dbReference type="InterPro" id="IPR013783">
    <property type="entry name" value="Ig-like_fold"/>
</dbReference>
<dbReference type="GO" id="GO:0006629">
    <property type="term" value="P:lipid metabolic process"/>
    <property type="evidence" value="ECO:0007669"/>
    <property type="project" value="InterPro"/>
</dbReference>
<feature type="domain" description="GP-PDE" evidence="14">
    <location>
        <begin position="712"/>
        <end position="1022"/>
    </location>
</feature>
<dbReference type="InterPro" id="IPR030395">
    <property type="entry name" value="GP_PDE_dom"/>
</dbReference>
<evidence type="ECO:0000256" key="11">
    <source>
        <dbReference type="RuleBase" id="RU361139"/>
    </source>
</evidence>
<dbReference type="Gene3D" id="3.20.20.190">
    <property type="entry name" value="Phosphatidylinositol (PI) phosphodiesterase"/>
    <property type="match status" value="1"/>
</dbReference>
<evidence type="ECO:0000259" key="14">
    <source>
        <dbReference type="PROSITE" id="PS51704"/>
    </source>
</evidence>
<dbReference type="InterPro" id="IPR013784">
    <property type="entry name" value="Carb-bd-like_fold"/>
</dbReference>
<dbReference type="Proteomes" id="UP000095282">
    <property type="component" value="Unplaced"/>
</dbReference>
<dbReference type="CDD" id="cd05814">
    <property type="entry name" value="CBM20_Prei4"/>
    <property type="match status" value="1"/>
</dbReference>
<comment type="similarity">
    <text evidence="3">Belongs to the glycerophosphoryl diester phosphodiesterase family.</text>
</comment>
<dbReference type="Gene3D" id="2.60.40.10">
    <property type="entry name" value="Immunoglobulins"/>
    <property type="match status" value="1"/>
</dbReference>
<dbReference type="SMART" id="SM01065">
    <property type="entry name" value="CBM_2"/>
    <property type="match status" value="1"/>
</dbReference>
<keyword evidence="8 11" id="KW-0786">Thiamine pyrophosphate</keyword>
<proteinExistence type="inferred from homology"/>
<dbReference type="Pfam" id="PF00686">
    <property type="entry name" value="CBM_20"/>
    <property type="match status" value="1"/>
</dbReference>
<feature type="domain" description="CBM20" evidence="13">
    <location>
        <begin position="389"/>
        <end position="506"/>
    </location>
</feature>
<dbReference type="WBParaSite" id="Csp11.Scaffold629.g10293.t1">
    <property type="protein sequence ID" value="Csp11.Scaffold629.g10293.t1"/>
    <property type="gene ID" value="Csp11.Scaffold629.g10293"/>
</dbReference>
<dbReference type="GO" id="GO:0008081">
    <property type="term" value="F:phosphoric diester hydrolase activity"/>
    <property type="evidence" value="ECO:0007669"/>
    <property type="project" value="InterPro"/>
</dbReference>
<dbReference type="GO" id="GO:0005759">
    <property type="term" value="C:mitochondrial matrix"/>
    <property type="evidence" value="ECO:0007669"/>
    <property type="project" value="UniProtKB-SubCell"/>
</dbReference>
<organism evidence="15 16">
    <name type="scientific">Caenorhabditis tropicalis</name>
    <dbReference type="NCBI Taxonomy" id="1561998"/>
    <lineage>
        <taxon>Eukaryota</taxon>
        <taxon>Metazoa</taxon>
        <taxon>Ecdysozoa</taxon>
        <taxon>Nematoda</taxon>
        <taxon>Chromadorea</taxon>
        <taxon>Rhabditida</taxon>
        <taxon>Rhabditina</taxon>
        <taxon>Rhabditomorpha</taxon>
        <taxon>Rhabditoidea</taxon>
        <taxon>Rhabditidae</taxon>
        <taxon>Peloderinae</taxon>
        <taxon>Caenorhabditis</taxon>
    </lineage>
</organism>
<dbReference type="InterPro" id="IPR017597">
    <property type="entry name" value="Pyrv_DH_E1_asu_subgrp-y"/>
</dbReference>
<evidence type="ECO:0000256" key="4">
    <source>
        <dbReference type="ARBA" id="ARBA00022553"/>
    </source>
</evidence>
<dbReference type="InterPro" id="IPR050642">
    <property type="entry name" value="PDH_E1_Alpha_Subunit"/>
</dbReference>
<dbReference type="InterPro" id="IPR034839">
    <property type="entry name" value="CBM20_GPCPD1"/>
</dbReference>
<evidence type="ECO:0000313" key="15">
    <source>
        <dbReference type="Proteomes" id="UP000095282"/>
    </source>
</evidence>
<evidence type="ECO:0000313" key="16">
    <source>
        <dbReference type="WBParaSite" id="Csp11.Scaffold629.g10293.t1"/>
    </source>
</evidence>
<dbReference type="NCBIfam" id="TIGR03182">
    <property type="entry name" value="PDH_E1_alph_y"/>
    <property type="match status" value="1"/>
</dbReference>
<feature type="region of interest" description="Disordered" evidence="12">
    <location>
        <begin position="1036"/>
        <end position="1113"/>
    </location>
</feature>
<dbReference type="GO" id="GO:0004739">
    <property type="term" value="F:pyruvate dehydrogenase (acetyl-transferring) activity"/>
    <property type="evidence" value="ECO:0007669"/>
    <property type="project" value="UniProtKB-UniRule"/>
</dbReference>
<evidence type="ECO:0000256" key="8">
    <source>
        <dbReference type="ARBA" id="ARBA00023052"/>
    </source>
</evidence>
<keyword evidence="9 11" id="KW-0670">Pyruvate</keyword>
<feature type="compositionally biased region" description="Low complexity" evidence="12">
    <location>
        <begin position="1052"/>
        <end position="1068"/>
    </location>
</feature>
<dbReference type="Pfam" id="PF00676">
    <property type="entry name" value="E1_dh"/>
    <property type="match status" value="1"/>
</dbReference>
<comment type="catalytic activity">
    <reaction evidence="10 11">
        <text>N(6)-[(R)-lipoyl]-L-lysyl-[protein] + pyruvate + H(+) = N(6)-[(R)-S(8)-acetyldihydrolipoyl]-L-lysyl-[protein] + CO2</text>
        <dbReference type="Rhea" id="RHEA:19189"/>
        <dbReference type="Rhea" id="RHEA-COMP:10474"/>
        <dbReference type="Rhea" id="RHEA-COMP:10478"/>
        <dbReference type="ChEBI" id="CHEBI:15361"/>
        <dbReference type="ChEBI" id="CHEBI:15378"/>
        <dbReference type="ChEBI" id="CHEBI:16526"/>
        <dbReference type="ChEBI" id="CHEBI:83099"/>
        <dbReference type="ChEBI" id="CHEBI:83111"/>
        <dbReference type="EC" id="1.2.4.1"/>
    </reaction>
</comment>
<evidence type="ECO:0000256" key="12">
    <source>
        <dbReference type="SAM" id="MobiDB-lite"/>
    </source>
</evidence>
<dbReference type="GO" id="GO:0006086">
    <property type="term" value="P:pyruvate decarboxylation to acetyl-CoA"/>
    <property type="evidence" value="ECO:0007669"/>
    <property type="project" value="InterPro"/>
</dbReference>
<dbReference type="CDD" id="cd02000">
    <property type="entry name" value="TPP_E1_PDC_ADC_BCADC"/>
    <property type="match status" value="1"/>
</dbReference>
<reference evidence="16" key="1">
    <citation type="submission" date="2016-11" db="UniProtKB">
        <authorList>
            <consortium name="WormBaseParasite"/>
        </authorList>
    </citation>
    <scope>IDENTIFICATION</scope>
</reference>
<dbReference type="InterPro" id="IPR001017">
    <property type="entry name" value="DH_E1"/>
</dbReference>
<evidence type="ECO:0000256" key="6">
    <source>
        <dbReference type="ARBA" id="ARBA00022946"/>
    </source>
</evidence>
<evidence type="ECO:0000256" key="10">
    <source>
        <dbReference type="ARBA" id="ARBA00051231"/>
    </source>
</evidence>
<dbReference type="FunFam" id="3.20.20.190:FF:000032">
    <property type="entry name" value="Glycerophosphoryl diester phosphodiesterase, putative"/>
    <property type="match status" value="1"/>
</dbReference>
<dbReference type="FunFam" id="3.40.50.970:FF:000013">
    <property type="entry name" value="Pyruvate dehydrogenase E1 component subunit alpha"/>
    <property type="match status" value="1"/>
</dbReference>
<dbReference type="GO" id="GO:2001070">
    <property type="term" value="F:starch binding"/>
    <property type="evidence" value="ECO:0007669"/>
    <property type="project" value="InterPro"/>
</dbReference>
<dbReference type="PROSITE" id="PS51704">
    <property type="entry name" value="GP_PDE"/>
    <property type="match status" value="1"/>
</dbReference>
<dbReference type="PROSITE" id="PS51166">
    <property type="entry name" value="CBM20"/>
    <property type="match status" value="1"/>
</dbReference>
<dbReference type="InterPro" id="IPR029061">
    <property type="entry name" value="THDP-binding"/>
</dbReference>
<dbReference type="SUPFAM" id="SSF51695">
    <property type="entry name" value="PLC-like phosphodiesterases"/>
    <property type="match status" value="1"/>
</dbReference>
<keyword evidence="5" id="KW-0378">Hydrolase</keyword>
<feature type="compositionally biased region" description="Polar residues" evidence="12">
    <location>
        <begin position="1097"/>
        <end position="1113"/>
    </location>
</feature>
<dbReference type="eggNOG" id="KOG2421">
    <property type="taxonomic scope" value="Eukaryota"/>
</dbReference>
<evidence type="ECO:0000256" key="5">
    <source>
        <dbReference type="ARBA" id="ARBA00022801"/>
    </source>
</evidence>
<dbReference type="PANTHER" id="PTHR11516">
    <property type="entry name" value="PYRUVATE DEHYDROGENASE E1 COMPONENT, ALPHA SUBUNIT BACTERIAL AND ORGANELLAR"/>
    <property type="match status" value="1"/>
</dbReference>
<dbReference type="EC" id="1.2.4.1" evidence="11"/>
<dbReference type="STRING" id="1561998.A0A1I7TNU7"/>
<keyword evidence="4" id="KW-0597">Phosphoprotein</keyword>
<comment type="subcellular location">
    <subcellularLocation>
        <location evidence="2">Mitochondrion matrix</location>
    </subcellularLocation>
</comment>
<dbReference type="SUPFAM" id="SSF49452">
    <property type="entry name" value="Starch-binding domain-like"/>
    <property type="match status" value="1"/>
</dbReference>
<dbReference type="Pfam" id="PF25329">
    <property type="entry name" value="C2_GDE1"/>
    <property type="match status" value="1"/>
</dbReference>
<evidence type="ECO:0000256" key="2">
    <source>
        <dbReference type="ARBA" id="ARBA00004305"/>
    </source>
</evidence>
<feature type="compositionally biased region" description="Acidic residues" evidence="12">
    <location>
        <begin position="1084"/>
        <end position="1094"/>
    </location>
</feature>
<dbReference type="InterPro" id="IPR057506">
    <property type="entry name" value="C2_GPCPD1"/>
</dbReference>
<comment type="cofactor">
    <cofactor evidence="1 11">
        <name>thiamine diphosphate</name>
        <dbReference type="ChEBI" id="CHEBI:58937"/>
    </cofactor>
</comment>
<evidence type="ECO:0000256" key="7">
    <source>
        <dbReference type="ARBA" id="ARBA00023002"/>
    </source>
</evidence>
<dbReference type="InterPro" id="IPR017946">
    <property type="entry name" value="PLC-like_Pdiesterase_TIM-brl"/>
</dbReference>
<evidence type="ECO:0000256" key="3">
    <source>
        <dbReference type="ARBA" id="ARBA00007277"/>
    </source>
</evidence>
<accession>A0A1I7TNU7</accession>
<keyword evidence="7 11" id="KW-0560">Oxidoreductase</keyword>
<protein>
    <recommendedName>
        <fullName evidence="11">Pyruvate dehydrogenase E1 component subunit alpha</fullName>
        <ecNumber evidence="11">1.2.4.1</ecNumber>
    </recommendedName>
</protein>
<dbReference type="PANTHER" id="PTHR11516:SF60">
    <property type="entry name" value="PYRUVATE DEHYDROGENASE E1 COMPONENT SUBUNIT ALPHA"/>
    <property type="match status" value="1"/>
</dbReference>
<feature type="region of interest" description="Disordered" evidence="12">
    <location>
        <begin position="568"/>
        <end position="589"/>
    </location>
</feature>
<dbReference type="InterPro" id="IPR002044">
    <property type="entry name" value="CBM20"/>
</dbReference>